<organism evidence="1 2">
    <name type="scientific">Sphingobacterium kyonggiense</name>
    <dbReference type="NCBI Taxonomy" id="714075"/>
    <lineage>
        <taxon>Bacteria</taxon>
        <taxon>Pseudomonadati</taxon>
        <taxon>Bacteroidota</taxon>
        <taxon>Sphingobacteriia</taxon>
        <taxon>Sphingobacteriales</taxon>
        <taxon>Sphingobacteriaceae</taxon>
        <taxon>Sphingobacterium</taxon>
    </lineage>
</organism>
<dbReference type="EMBL" id="BAAAZI010000011">
    <property type="protein sequence ID" value="GAA4143850.1"/>
    <property type="molecule type" value="Genomic_DNA"/>
</dbReference>
<evidence type="ECO:0000313" key="1">
    <source>
        <dbReference type="EMBL" id="GAA4143850.1"/>
    </source>
</evidence>
<comment type="caution">
    <text evidence="1">The sequence shown here is derived from an EMBL/GenBank/DDBJ whole genome shotgun (WGS) entry which is preliminary data.</text>
</comment>
<evidence type="ECO:0000313" key="2">
    <source>
        <dbReference type="Proteomes" id="UP001500101"/>
    </source>
</evidence>
<reference evidence="2" key="1">
    <citation type="journal article" date="2019" name="Int. J. Syst. Evol. Microbiol.">
        <title>The Global Catalogue of Microorganisms (GCM) 10K type strain sequencing project: providing services to taxonomists for standard genome sequencing and annotation.</title>
        <authorList>
            <consortium name="The Broad Institute Genomics Platform"/>
            <consortium name="The Broad Institute Genome Sequencing Center for Infectious Disease"/>
            <person name="Wu L."/>
            <person name="Ma J."/>
        </authorList>
    </citation>
    <scope>NUCLEOTIDE SEQUENCE [LARGE SCALE GENOMIC DNA]</scope>
    <source>
        <strain evidence="2">JCM 16704</strain>
    </source>
</reference>
<gene>
    <name evidence="1" type="ORF">GCM10022216_26150</name>
</gene>
<accession>A0ABP7YYQ3</accession>
<keyword evidence="2" id="KW-1185">Reference proteome</keyword>
<sequence length="59" mass="6832">MSLKKLIVHVNFQSGIIASFVSLCKNLKPVEFGKFQEAKIKDSVIIYYIEQILKIKRAY</sequence>
<name>A0ABP7YYQ3_9SPHI</name>
<protein>
    <submittedName>
        <fullName evidence="1">Uncharacterized protein</fullName>
    </submittedName>
</protein>
<dbReference type="Proteomes" id="UP001500101">
    <property type="component" value="Unassembled WGS sequence"/>
</dbReference>
<proteinExistence type="predicted"/>